<feature type="domain" description="HTH luxR-type" evidence="4">
    <location>
        <begin position="60"/>
        <end position="125"/>
    </location>
</feature>
<name>A0A193BVF0_AMYOR</name>
<proteinExistence type="predicted"/>
<dbReference type="InterPro" id="IPR016032">
    <property type="entry name" value="Sig_transdc_resp-reg_C-effctor"/>
</dbReference>
<dbReference type="KEGG" id="aori:SD37_11520"/>
<dbReference type="PANTHER" id="PTHR44688">
    <property type="entry name" value="DNA-BINDING TRANSCRIPTIONAL ACTIVATOR DEVR_DOSR"/>
    <property type="match status" value="1"/>
</dbReference>
<organism evidence="5 6">
    <name type="scientific">Amycolatopsis orientalis</name>
    <name type="common">Nocardia orientalis</name>
    <dbReference type="NCBI Taxonomy" id="31958"/>
    <lineage>
        <taxon>Bacteria</taxon>
        <taxon>Bacillati</taxon>
        <taxon>Actinomycetota</taxon>
        <taxon>Actinomycetes</taxon>
        <taxon>Pseudonocardiales</taxon>
        <taxon>Pseudonocardiaceae</taxon>
        <taxon>Amycolatopsis</taxon>
    </lineage>
</organism>
<keyword evidence="6" id="KW-1185">Reference proteome</keyword>
<dbReference type="PRINTS" id="PR00038">
    <property type="entry name" value="HTHLUXR"/>
</dbReference>
<dbReference type="PROSITE" id="PS50043">
    <property type="entry name" value="HTH_LUXR_2"/>
    <property type="match status" value="1"/>
</dbReference>
<dbReference type="SUPFAM" id="SSF46894">
    <property type="entry name" value="C-terminal effector domain of the bipartite response regulators"/>
    <property type="match status" value="1"/>
</dbReference>
<gene>
    <name evidence="5" type="ORF">SD37_11520</name>
</gene>
<evidence type="ECO:0000256" key="3">
    <source>
        <dbReference type="ARBA" id="ARBA00023163"/>
    </source>
</evidence>
<dbReference type="Gene3D" id="1.10.10.10">
    <property type="entry name" value="Winged helix-like DNA-binding domain superfamily/Winged helix DNA-binding domain"/>
    <property type="match status" value="1"/>
</dbReference>
<sequence>MGVRAPISAATVIVADPVAVERALADLFQAGIPMQEQPSVGVERLRIFVAPGKRSAQSMNAIADLDLTERQLDVLELIAEGLTNREIGARLYLAEGTVKTHLKRLFARLGATGRETAVAAGFRLGILGGGA</sequence>
<dbReference type="AlphaFoldDB" id="A0A193BVF0"/>
<dbReference type="Proteomes" id="UP000093695">
    <property type="component" value="Chromosome"/>
</dbReference>
<evidence type="ECO:0000256" key="1">
    <source>
        <dbReference type="ARBA" id="ARBA00023015"/>
    </source>
</evidence>
<dbReference type="PANTHER" id="PTHR44688:SF16">
    <property type="entry name" value="DNA-BINDING TRANSCRIPTIONAL ACTIVATOR DEVR_DOSR"/>
    <property type="match status" value="1"/>
</dbReference>
<evidence type="ECO:0000313" key="5">
    <source>
        <dbReference type="EMBL" id="ANN16206.1"/>
    </source>
</evidence>
<dbReference type="GO" id="GO:0003677">
    <property type="term" value="F:DNA binding"/>
    <property type="evidence" value="ECO:0007669"/>
    <property type="project" value="UniProtKB-KW"/>
</dbReference>
<keyword evidence="2" id="KW-0238">DNA-binding</keyword>
<evidence type="ECO:0000259" key="4">
    <source>
        <dbReference type="PROSITE" id="PS50043"/>
    </source>
</evidence>
<dbReference type="SMART" id="SM00421">
    <property type="entry name" value="HTH_LUXR"/>
    <property type="match status" value="1"/>
</dbReference>
<accession>A0A193BVF0</accession>
<dbReference type="RefSeq" id="WP_052674956.1">
    <property type="nucleotide sequence ID" value="NZ_CP016174.1"/>
</dbReference>
<reference evidence="5 6" key="1">
    <citation type="journal article" date="2015" name="Genome Announc.">
        <title>Draft Genome Sequence of Norvancomycin-Producing Strain Amycolatopsis orientalis CPCC200066.</title>
        <authorList>
            <person name="Lei X."/>
            <person name="Yuan F."/>
            <person name="Shi Y."/>
            <person name="Li X."/>
            <person name="Wang L."/>
            <person name="Hong B."/>
        </authorList>
    </citation>
    <scope>NUCLEOTIDE SEQUENCE [LARGE SCALE GENOMIC DNA]</scope>
    <source>
        <strain evidence="5 6">B-37</strain>
    </source>
</reference>
<dbReference type="CDD" id="cd06170">
    <property type="entry name" value="LuxR_C_like"/>
    <property type="match status" value="1"/>
</dbReference>
<dbReference type="STRING" id="31958.SD37_11520"/>
<keyword evidence="3" id="KW-0804">Transcription</keyword>
<keyword evidence="1" id="KW-0805">Transcription regulation</keyword>
<dbReference type="InterPro" id="IPR036388">
    <property type="entry name" value="WH-like_DNA-bd_sf"/>
</dbReference>
<dbReference type="GO" id="GO:0006355">
    <property type="term" value="P:regulation of DNA-templated transcription"/>
    <property type="evidence" value="ECO:0007669"/>
    <property type="project" value="InterPro"/>
</dbReference>
<evidence type="ECO:0000256" key="2">
    <source>
        <dbReference type="ARBA" id="ARBA00023125"/>
    </source>
</evidence>
<dbReference type="InterPro" id="IPR000792">
    <property type="entry name" value="Tscrpt_reg_LuxR_C"/>
</dbReference>
<dbReference type="PROSITE" id="PS00622">
    <property type="entry name" value="HTH_LUXR_1"/>
    <property type="match status" value="1"/>
</dbReference>
<protein>
    <recommendedName>
        <fullName evidence="4">HTH luxR-type domain-containing protein</fullName>
    </recommendedName>
</protein>
<dbReference type="Pfam" id="PF00196">
    <property type="entry name" value="GerE"/>
    <property type="match status" value="1"/>
</dbReference>
<evidence type="ECO:0000313" key="6">
    <source>
        <dbReference type="Proteomes" id="UP000093695"/>
    </source>
</evidence>
<dbReference type="EMBL" id="CP016174">
    <property type="protein sequence ID" value="ANN16206.1"/>
    <property type="molecule type" value="Genomic_DNA"/>
</dbReference>